<proteinExistence type="predicted"/>
<evidence type="ECO:0000313" key="1">
    <source>
        <dbReference type="EMBL" id="MFC4905776.1"/>
    </source>
</evidence>
<protein>
    <submittedName>
        <fullName evidence="1">Glycine-rich domain-containing protein</fullName>
    </submittedName>
</protein>
<dbReference type="EMBL" id="JBHSIT010000001">
    <property type="protein sequence ID" value="MFC4905776.1"/>
    <property type="molecule type" value="Genomic_DNA"/>
</dbReference>
<gene>
    <name evidence="1" type="ORF">ACFPCY_00455</name>
</gene>
<comment type="caution">
    <text evidence="1">The sequence shown here is derived from an EMBL/GenBank/DDBJ whole genome shotgun (WGS) entry which is preliminary data.</text>
</comment>
<name>A0ABV9TNV5_9ACTN</name>
<reference evidence="2" key="1">
    <citation type="journal article" date="2019" name="Int. J. Syst. Evol. Microbiol.">
        <title>The Global Catalogue of Microorganisms (GCM) 10K type strain sequencing project: providing services to taxonomists for standard genome sequencing and annotation.</title>
        <authorList>
            <consortium name="The Broad Institute Genomics Platform"/>
            <consortium name="The Broad Institute Genome Sequencing Center for Infectious Disease"/>
            <person name="Wu L."/>
            <person name="Ma J."/>
        </authorList>
    </citation>
    <scope>NUCLEOTIDE SEQUENCE [LARGE SCALE GENOMIC DNA]</scope>
    <source>
        <strain evidence="2">KLKA75</strain>
    </source>
</reference>
<dbReference type="Proteomes" id="UP001595872">
    <property type="component" value="Unassembled WGS sequence"/>
</dbReference>
<organism evidence="1 2">
    <name type="scientific">Actinomadura gamaensis</name>
    <dbReference type="NCBI Taxonomy" id="1763541"/>
    <lineage>
        <taxon>Bacteria</taxon>
        <taxon>Bacillati</taxon>
        <taxon>Actinomycetota</taxon>
        <taxon>Actinomycetes</taxon>
        <taxon>Streptosporangiales</taxon>
        <taxon>Thermomonosporaceae</taxon>
        <taxon>Actinomadura</taxon>
    </lineage>
</organism>
<sequence length="158" mass="16957">MTTITEPVSDPAFDGPDGLLPADLFARLVARISRDEEVSIDYAERVMSQTLGFLQACALNPAAGLSPSEAVDVGWHAFILHTREYAAYCQRLAGRFIHHRPSDDFDEAASRKSEAIGATVAAMRAAGIGVDPELWLPASRCSQCYAGCADDPRTGETA</sequence>
<accession>A0ABV9TNV5</accession>
<evidence type="ECO:0000313" key="2">
    <source>
        <dbReference type="Proteomes" id="UP001595872"/>
    </source>
</evidence>
<dbReference type="RefSeq" id="WP_378251518.1">
    <property type="nucleotide sequence ID" value="NZ_JBHSIT010000001.1"/>
</dbReference>
<keyword evidence="2" id="KW-1185">Reference proteome</keyword>